<dbReference type="GO" id="GO:0006355">
    <property type="term" value="P:regulation of DNA-templated transcription"/>
    <property type="evidence" value="ECO:0007669"/>
    <property type="project" value="InterPro"/>
</dbReference>
<evidence type="ECO:0000259" key="12">
    <source>
        <dbReference type="PROSITE" id="PS50112"/>
    </source>
</evidence>
<comment type="caution">
    <text evidence="13">The sequence shown here is derived from an EMBL/GenBank/DDBJ whole genome shotgun (WGS) entry which is preliminary data.</text>
</comment>
<keyword evidence="4 11" id="KW-0812">Transmembrane</keyword>
<evidence type="ECO:0000256" key="9">
    <source>
        <dbReference type="ARBA" id="ARBA00023012"/>
    </source>
</evidence>
<dbReference type="InterPro" id="IPR000014">
    <property type="entry name" value="PAS"/>
</dbReference>
<feature type="non-terminal residue" evidence="13">
    <location>
        <position position="212"/>
    </location>
</feature>
<evidence type="ECO:0000256" key="3">
    <source>
        <dbReference type="ARBA" id="ARBA00022679"/>
    </source>
</evidence>
<dbReference type="GO" id="GO:0005524">
    <property type="term" value="F:ATP binding"/>
    <property type="evidence" value="ECO:0007669"/>
    <property type="project" value="UniProtKB-KW"/>
</dbReference>
<dbReference type="SMART" id="SM00091">
    <property type="entry name" value="PAS"/>
    <property type="match status" value="1"/>
</dbReference>
<protein>
    <recommendedName>
        <fullName evidence="12">PAS domain-containing protein</fullName>
    </recommendedName>
</protein>
<dbReference type="Pfam" id="PF13493">
    <property type="entry name" value="DUF4118"/>
    <property type="match status" value="1"/>
</dbReference>
<dbReference type="CDD" id="cd00130">
    <property type="entry name" value="PAS"/>
    <property type="match status" value="1"/>
</dbReference>
<keyword evidence="14" id="KW-1185">Reference proteome</keyword>
<keyword evidence="5" id="KW-0547">Nucleotide-binding</keyword>
<dbReference type="InterPro" id="IPR013767">
    <property type="entry name" value="PAS_fold"/>
</dbReference>
<evidence type="ECO:0000256" key="5">
    <source>
        <dbReference type="ARBA" id="ARBA00022741"/>
    </source>
</evidence>
<organism evidence="13 14">
    <name type="scientific">Kouleothrix aurantiaca</name>
    <dbReference type="NCBI Taxonomy" id="186479"/>
    <lineage>
        <taxon>Bacteria</taxon>
        <taxon>Bacillati</taxon>
        <taxon>Chloroflexota</taxon>
        <taxon>Chloroflexia</taxon>
        <taxon>Chloroflexales</taxon>
        <taxon>Roseiflexineae</taxon>
        <taxon>Roseiflexaceae</taxon>
        <taxon>Kouleothrix</taxon>
    </lineage>
</organism>
<feature type="transmembrane region" description="Helical" evidence="11">
    <location>
        <begin position="54"/>
        <end position="75"/>
    </location>
</feature>
<keyword evidence="9" id="KW-0902">Two-component regulatory system</keyword>
<dbReference type="InterPro" id="IPR035965">
    <property type="entry name" value="PAS-like_dom_sf"/>
</dbReference>
<name>A0A0P9DFP4_9CHLR</name>
<evidence type="ECO:0000256" key="1">
    <source>
        <dbReference type="ARBA" id="ARBA00004141"/>
    </source>
</evidence>
<evidence type="ECO:0000256" key="11">
    <source>
        <dbReference type="SAM" id="Phobius"/>
    </source>
</evidence>
<evidence type="ECO:0000256" key="6">
    <source>
        <dbReference type="ARBA" id="ARBA00022777"/>
    </source>
</evidence>
<comment type="subcellular location">
    <subcellularLocation>
        <location evidence="1">Membrane</location>
        <topology evidence="1">Multi-pass membrane protein</topology>
    </subcellularLocation>
</comment>
<keyword evidence="6" id="KW-0418">Kinase</keyword>
<dbReference type="Pfam" id="PF00989">
    <property type="entry name" value="PAS"/>
    <property type="match status" value="1"/>
</dbReference>
<feature type="transmembrane region" description="Helical" evidence="11">
    <location>
        <begin position="20"/>
        <end position="42"/>
    </location>
</feature>
<evidence type="ECO:0000256" key="8">
    <source>
        <dbReference type="ARBA" id="ARBA00022989"/>
    </source>
</evidence>
<keyword evidence="10 11" id="KW-0472">Membrane</keyword>
<dbReference type="EMBL" id="LJCR01002361">
    <property type="protein sequence ID" value="KPV48843.1"/>
    <property type="molecule type" value="Genomic_DNA"/>
</dbReference>
<dbReference type="InterPro" id="IPR038318">
    <property type="entry name" value="KdpD_sf"/>
</dbReference>
<dbReference type="Gene3D" id="3.30.450.20">
    <property type="entry name" value="PAS domain"/>
    <property type="match status" value="1"/>
</dbReference>
<evidence type="ECO:0000256" key="2">
    <source>
        <dbReference type="ARBA" id="ARBA00022553"/>
    </source>
</evidence>
<evidence type="ECO:0000313" key="13">
    <source>
        <dbReference type="EMBL" id="KPV48843.1"/>
    </source>
</evidence>
<keyword evidence="3" id="KW-0808">Transferase</keyword>
<gene>
    <name evidence="13" type="ORF">SE17_35895</name>
</gene>
<feature type="domain" description="PAS" evidence="12">
    <location>
        <begin position="129"/>
        <end position="181"/>
    </location>
</feature>
<evidence type="ECO:0000256" key="4">
    <source>
        <dbReference type="ARBA" id="ARBA00022692"/>
    </source>
</evidence>
<keyword evidence="7" id="KW-0067">ATP-binding</keyword>
<dbReference type="GO" id="GO:0000160">
    <property type="term" value="P:phosphorelay signal transduction system"/>
    <property type="evidence" value="ECO:0007669"/>
    <property type="project" value="UniProtKB-KW"/>
</dbReference>
<accession>A0A0P9DFP4</accession>
<feature type="transmembrane region" description="Helical" evidence="11">
    <location>
        <begin position="95"/>
        <end position="115"/>
    </location>
</feature>
<evidence type="ECO:0000256" key="7">
    <source>
        <dbReference type="ARBA" id="ARBA00022840"/>
    </source>
</evidence>
<keyword evidence="8 11" id="KW-1133">Transmembrane helix</keyword>
<reference evidence="13 14" key="1">
    <citation type="submission" date="2015-09" db="EMBL/GenBank/DDBJ databases">
        <title>Draft genome sequence of Kouleothrix aurantiaca JCM 19913.</title>
        <authorList>
            <person name="Hemp J."/>
        </authorList>
    </citation>
    <scope>NUCLEOTIDE SEQUENCE [LARGE SCALE GENOMIC DNA]</scope>
    <source>
        <strain evidence="13 14">COM-B</strain>
    </source>
</reference>
<proteinExistence type="predicted"/>
<evidence type="ECO:0000256" key="10">
    <source>
        <dbReference type="ARBA" id="ARBA00023136"/>
    </source>
</evidence>
<sequence>MIDKLRHVRPTPRLPLGAPAAPMSAALIYGLVLVLTAAMWLARRLLGLNAGEPLLEIFLAPILVAAYLGGLWPGLFATLLAAAVSLYVLFPVPPYLSSMVAWLSLLLEGVLVSVLSQGLHRARQQALDTQQLQASTLASIGDAVIVVNAQNQVTFLNAEASRLTKWQPSAALGQPLERIYPILGDISREPAEPLQGARLEQSLSLHRAHPIV</sequence>
<dbReference type="SUPFAM" id="SSF55785">
    <property type="entry name" value="PYP-like sensor domain (PAS domain)"/>
    <property type="match status" value="1"/>
</dbReference>
<evidence type="ECO:0000313" key="14">
    <source>
        <dbReference type="Proteomes" id="UP000050509"/>
    </source>
</evidence>
<dbReference type="GO" id="GO:0016020">
    <property type="term" value="C:membrane"/>
    <property type="evidence" value="ECO:0007669"/>
    <property type="project" value="UniProtKB-SubCell"/>
</dbReference>
<dbReference type="AlphaFoldDB" id="A0A0P9DFP4"/>
<dbReference type="Gene3D" id="1.20.120.620">
    <property type="entry name" value="Backbone structure of the membrane domain of e. Coli histidine kinase receptor kdpd"/>
    <property type="match status" value="1"/>
</dbReference>
<dbReference type="GO" id="GO:0016301">
    <property type="term" value="F:kinase activity"/>
    <property type="evidence" value="ECO:0007669"/>
    <property type="project" value="UniProtKB-KW"/>
</dbReference>
<dbReference type="Proteomes" id="UP000050509">
    <property type="component" value="Unassembled WGS sequence"/>
</dbReference>
<dbReference type="InterPro" id="IPR025201">
    <property type="entry name" value="KdpD_TM"/>
</dbReference>
<keyword evidence="2" id="KW-0597">Phosphoprotein</keyword>
<dbReference type="PROSITE" id="PS50112">
    <property type="entry name" value="PAS"/>
    <property type="match status" value="1"/>
</dbReference>